<keyword evidence="2" id="KW-1185">Reference proteome</keyword>
<dbReference type="EMBL" id="CP001700">
    <property type="protein sequence ID" value="ACU77805.1"/>
    <property type="molecule type" value="Genomic_DNA"/>
</dbReference>
<dbReference type="KEGG" id="cai:Caci_8992"/>
<accession>C7Q5J4</accession>
<dbReference type="OrthoDB" id="4204024at2"/>
<dbReference type="Proteomes" id="UP000000851">
    <property type="component" value="Chromosome"/>
</dbReference>
<dbReference type="InParanoid" id="C7Q5J4"/>
<evidence type="ECO:0000313" key="2">
    <source>
        <dbReference type="Proteomes" id="UP000000851"/>
    </source>
</evidence>
<dbReference type="AlphaFoldDB" id="C7Q5J4"/>
<name>C7Q5J4_CATAD</name>
<gene>
    <name evidence="1" type="ordered locus">Caci_8992</name>
</gene>
<dbReference type="RefSeq" id="WP_015797529.1">
    <property type="nucleotide sequence ID" value="NC_013131.1"/>
</dbReference>
<protein>
    <submittedName>
        <fullName evidence="1">Uncharacterized protein</fullName>
    </submittedName>
</protein>
<proteinExistence type="predicted"/>
<evidence type="ECO:0000313" key="1">
    <source>
        <dbReference type="EMBL" id="ACU77805.1"/>
    </source>
</evidence>
<dbReference type="HOGENOM" id="CLU_929676_0_0_11"/>
<reference evidence="1 2" key="1">
    <citation type="journal article" date="2009" name="Stand. Genomic Sci.">
        <title>Complete genome sequence of Catenulispora acidiphila type strain (ID 139908).</title>
        <authorList>
            <person name="Copeland A."/>
            <person name="Lapidus A."/>
            <person name="Glavina Del Rio T."/>
            <person name="Nolan M."/>
            <person name="Lucas S."/>
            <person name="Chen F."/>
            <person name="Tice H."/>
            <person name="Cheng J.F."/>
            <person name="Bruce D."/>
            <person name="Goodwin L."/>
            <person name="Pitluck S."/>
            <person name="Mikhailova N."/>
            <person name="Pati A."/>
            <person name="Ivanova N."/>
            <person name="Mavromatis K."/>
            <person name="Chen A."/>
            <person name="Palaniappan K."/>
            <person name="Chain P."/>
            <person name="Land M."/>
            <person name="Hauser L."/>
            <person name="Chang Y.J."/>
            <person name="Jeffries C.D."/>
            <person name="Chertkov O."/>
            <person name="Brettin T."/>
            <person name="Detter J.C."/>
            <person name="Han C."/>
            <person name="Ali Z."/>
            <person name="Tindall B.J."/>
            <person name="Goker M."/>
            <person name="Bristow J."/>
            <person name="Eisen J.A."/>
            <person name="Markowitz V."/>
            <person name="Hugenholtz P."/>
            <person name="Kyrpides N.C."/>
            <person name="Klenk H.P."/>
        </authorList>
    </citation>
    <scope>NUCLEOTIDE SEQUENCE [LARGE SCALE GENOMIC DNA]</scope>
    <source>
        <strain evidence="2">DSM 44928 / JCM 14897 / NBRC 102108 / NRRL B-24433 / ID139908</strain>
    </source>
</reference>
<organism evidence="1 2">
    <name type="scientific">Catenulispora acidiphila (strain DSM 44928 / JCM 14897 / NBRC 102108 / NRRL B-24433 / ID139908)</name>
    <dbReference type="NCBI Taxonomy" id="479433"/>
    <lineage>
        <taxon>Bacteria</taxon>
        <taxon>Bacillati</taxon>
        <taxon>Actinomycetota</taxon>
        <taxon>Actinomycetes</taxon>
        <taxon>Catenulisporales</taxon>
        <taxon>Catenulisporaceae</taxon>
        <taxon>Catenulispora</taxon>
    </lineage>
</organism>
<sequence>MNTDEAFGHAFTAGHDGNHCTCGEHRFAAIHNPERYPFTPELHDSAEDYADVRRHWASPWQLRAELTSEAEQLRWRTIALMTAPDGEPVEDYDWHAQHGGANEPHICHRALWQSNSETIERVLCDAGANFSVWRGIFTYDASHGPTLEAVAALETSLAHYPSLDDARLCQLEQDAACAELLRGWKVPEDLVQAVLTGLGERGCSLCPECESWPVDDILAEHGVVDCAAECGGQVRSRESAPLCHDCAEAEAGPGCDCVTVMVNSKRPSGAAPTRADIFIVRVNCNICYTYVLPHAGIRA</sequence>